<keyword evidence="6 7" id="KW-0472">Membrane</keyword>
<dbReference type="GO" id="GO:0016020">
    <property type="term" value="C:membrane"/>
    <property type="evidence" value="ECO:0007669"/>
    <property type="project" value="UniProtKB-SubCell"/>
</dbReference>
<keyword evidence="3 7" id="KW-0813">Transport</keyword>
<dbReference type="CDD" id="cd20328">
    <property type="entry name" value="FXYD3-like"/>
    <property type="match status" value="1"/>
</dbReference>
<name>A0AA40HFK1_CNENI</name>
<dbReference type="GO" id="GO:0017080">
    <property type="term" value="F:sodium channel regulator activity"/>
    <property type="evidence" value="ECO:0007669"/>
    <property type="project" value="TreeGrafter"/>
</dbReference>
<evidence type="ECO:0000256" key="2">
    <source>
        <dbReference type="ARBA" id="ARBA00005948"/>
    </source>
</evidence>
<keyword evidence="7" id="KW-1133">Transmembrane helix</keyword>
<dbReference type="InterPro" id="IPR000272">
    <property type="entry name" value="Ion-transport_regulator_FXYD"/>
</dbReference>
<feature type="transmembrane region" description="Helical" evidence="7">
    <location>
        <begin position="161"/>
        <end position="180"/>
    </location>
</feature>
<dbReference type="GO" id="GO:0043269">
    <property type="term" value="P:regulation of monoatomic ion transport"/>
    <property type="evidence" value="ECO:0007669"/>
    <property type="project" value="InterPro"/>
</dbReference>
<dbReference type="Proteomes" id="UP001177744">
    <property type="component" value="Unassembled WGS sequence"/>
</dbReference>
<keyword evidence="5 7" id="KW-0406">Ion transport</keyword>
<feature type="region of interest" description="Disordered" evidence="8">
    <location>
        <begin position="43"/>
        <end position="82"/>
    </location>
</feature>
<evidence type="ECO:0000256" key="1">
    <source>
        <dbReference type="ARBA" id="ARBA00004167"/>
    </source>
</evidence>
<dbReference type="Pfam" id="PF02038">
    <property type="entry name" value="ATP1G1_PLM_MAT8"/>
    <property type="match status" value="1"/>
</dbReference>
<protein>
    <recommendedName>
        <fullName evidence="7">FXYD domain-containing ion transport regulator</fullName>
    </recommendedName>
</protein>
<keyword evidence="4 7" id="KW-0812">Transmembrane</keyword>
<dbReference type="AlphaFoldDB" id="A0AA40HFK1"/>
<comment type="similarity">
    <text evidence="2 7">Belongs to the FXYD family.</text>
</comment>
<proteinExistence type="inferred from homology"/>
<comment type="subcellular location">
    <subcellularLocation>
        <location evidence="1">Membrane</location>
        <topology evidence="1">Single-pass membrane protein</topology>
    </subcellularLocation>
</comment>
<organism evidence="9 10">
    <name type="scientific">Cnephaeus nilssonii</name>
    <name type="common">Northern bat</name>
    <name type="synonym">Eptesicus nilssonii</name>
    <dbReference type="NCBI Taxonomy" id="3371016"/>
    <lineage>
        <taxon>Eukaryota</taxon>
        <taxon>Metazoa</taxon>
        <taxon>Chordata</taxon>
        <taxon>Craniata</taxon>
        <taxon>Vertebrata</taxon>
        <taxon>Euteleostomi</taxon>
        <taxon>Mammalia</taxon>
        <taxon>Eutheria</taxon>
        <taxon>Laurasiatheria</taxon>
        <taxon>Chiroptera</taxon>
        <taxon>Yangochiroptera</taxon>
        <taxon>Vespertilionidae</taxon>
        <taxon>Cnephaeus</taxon>
    </lineage>
</organism>
<comment type="caution">
    <text evidence="7">Lacks conserved residue(s) required for the propagation of feature annotation.</text>
</comment>
<evidence type="ECO:0000313" key="10">
    <source>
        <dbReference type="Proteomes" id="UP001177744"/>
    </source>
</evidence>
<evidence type="ECO:0000256" key="6">
    <source>
        <dbReference type="ARBA" id="ARBA00023136"/>
    </source>
</evidence>
<feature type="region of interest" description="Disordered" evidence="8">
    <location>
        <begin position="189"/>
        <end position="208"/>
    </location>
</feature>
<reference evidence="9" key="1">
    <citation type="submission" date="2023-06" db="EMBL/GenBank/DDBJ databases">
        <title>Reference genome for the Northern bat (Eptesicus nilssonii), a most northern bat species.</title>
        <authorList>
            <person name="Laine V.N."/>
            <person name="Pulliainen A.T."/>
            <person name="Lilley T.M."/>
        </authorList>
    </citation>
    <scope>NUCLEOTIDE SEQUENCE</scope>
    <source>
        <strain evidence="9">BLF_Eptnil</strain>
        <tissue evidence="9">Kidney</tissue>
    </source>
</reference>
<dbReference type="GO" id="GO:0006811">
    <property type="term" value="P:monoatomic ion transport"/>
    <property type="evidence" value="ECO:0007669"/>
    <property type="project" value="UniProtKB-KW"/>
</dbReference>
<evidence type="ECO:0000256" key="7">
    <source>
        <dbReference type="RuleBase" id="RU364131"/>
    </source>
</evidence>
<dbReference type="PANTHER" id="PTHR14132">
    <property type="entry name" value="SODIUM/POTASSIUM-TRANSPORTING ATPASE SUBUNIT GAMMA"/>
    <property type="match status" value="1"/>
</dbReference>
<dbReference type="Gene3D" id="1.20.5.780">
    <property type="entry name" value="Single helix bin"/>
    <property type="match status" value="1"/>
</dbReference>
<accession>A0AA40HFK1</accession>
<sequence>MESGLRAETQCCRIVHTGYSIATAKRADPSAAFIKLRFHAQNEHSVPGGPSMSRALTSASPPPEIESYSGGGSMEGPRRSEAGSTMQHVALSLLLLLAGLPALDANDPEDKNSPFYYDHVSPSDPPLNLVSLACVLTRYEQRRLGLFSARLHGTDWHSLRVGGLICAGVLCAIGIIVVLSGKCKCKFNQKPSHRPGDSPPLVTPGKTGTDGAKGYTGCEACPKPLRLCVCPGVGFAADTLGKLRQKLAAESPCWEKSKGLFPRDLANGMGFVLYGYGHGSRMCHLTCSSSNGGHLRVKGSCNHRKCWDTQLDTGIILPGCEYPIVRPLKAHSLL</sequence>
<evidence type="ECO:0000256" key="8">
    <source>
        <dbReference type="SAM" id="MobiDB-lite"/>
    </source>
</evidence>
<evidence type="ECO:0000256" key="5">
    <source>
        <dbReference type="ARBA" id="ARBA00023065"/>
    </source>
</evidence>
<comment type="caution">
    <text evidence="9">The sequence shown here is derived from an EMBL/GenBank/DDBJ whole genome shotgun (WGS) entry which is preliminary data.</text>
</comment>
<feature type="transmembrane region" description="Helical" evidence="7">
    <location>
        <begin position="85"/>
        <end position="103"/>
    </location>
</feature>
<evidence type="ECO:0000256" key="4">
    <source>
        <dbReference type="ARBA" id="ARBA00022692"/>
    </source>
</evidence>
<dbReference type="EMBL" id="JAULJE010000021">
    <property type="protein sequence ID" value="KAK1330311.1"/>
    <property type="molecule type" value="Genomic_DNA"/>
</dbReference>
<gene>
    <name evidence="9" type="ORF">QTO34_010499</name>
</gene>
<evidence type="ECO:0000256" key="3">
    <source>
        <dbReference type="ARBA" id="ARBA00022448"/>
    </source>
</evidence>
<dbReference type="PANTHER" id="PTHR14132:SF11">
    <property type="entry name" value="FXYD DOMAIN-CONTAINING ION TRANSPORT REGULATOR 3"/>
    <property type="match status" value="1"/>
</dbReference>
<evidence type="ECO:0000313" key="9">
    <source>
        <dbReference type="EMBL" id="KAK1330311.1"/>
    </source>
</evidence>
<keyword evidence="10" id="KW-1185">Reference proteome</keyword>